<dbReference type="Gene3D" id="3.40.50.1240">
    <property type="entry name" value="Phosphoglycerate mutase-like"/>
    <property type="match status" value="1"/>
</dbReference>
<evidence type="ECO:0000313" key="3">
    <source>
        <dbReference type="Proteomes" id="UP000647133"/>
    </source>
</evidence>
<dbReference type="Proteomes" id="UP000647133">
    <property type="component" value="Unassembled WGS sequence"/>
</dbReference>
<name>A0ABR9APX7_9BACT</name>
<dbReference type="PANTHER" id="PTHR48100:SF59">
    <property type="entry name" value="ADENOSYLCOBALAMIN_ALPHA-RIBAZOLE PHOSPHATASE"/>
    <property type="match status" value="1"/>
</dbReference>
<dbReference type="SMART" id="SM00855">
    <property type="entry name" value="PGAM"/>
    <property type="match status" value="1"/>
</dbReference>
<reference evidence="2 3" key="1">
    <citation type="submission" date="2020-09" db="EMBL/GenBank/DDBJ databases">
        <title>Echinicola sp. CAU 1574 isolated from sand of Sido Beach.</title>
        <authorList>
            <person name="Kim W."/>
        </authorList>
    </citation>
    <scope>NUCLEOTIDE SEQUENCE [LARGE SCALE GENOMIC DNA]</scope>
    <source>
        <strain evidence="2 3">CAU 1574</strain>
    </source>
</reference>
<dbReference type="Pfam" id="PF00300">
    <property type="entry name" value="His_Phos_1"/>
    <property type="match status" value="1"/>
</dbReference>
<dbReference type="PANTHER" id="PTHR48100">
    <property type="entry name" value="BROAD-SPECIFICITY PHOSPHATASE YOR283W-RELATED"/>
    <property type="match status" value="1"/>
</dbReference>
<dbReference type="InterPro" id="IPR029033">
    <property type="entry name" value="His_PPase_superfam"/>
</dbReference>
<evidence type="ECO:0000256" key="1">
    <source>
        <dbReference type="NCBIfam" id="TIGR03162"/>
    </source>
</evidence>
<dbReference type="EMBL" id="JACYTQ010000008">
    <property type="protein sequence ID" value="MBD8490845.1"/>
    <property type="molecule type" value="Genomic_DNA"/>
</dbReference>
<gene>
    <name evidence="2" type="primary">cobC</name>
    <name evidence="2" type="ORF">IFO69_18985</name>
</gene>
<dbReference type="InterPro" id="IPR050275">
    <property type="entry name" value="PGM_Phosphatase"/>
</dbReference>
<comment type="caution">
    <text evidence="2">The sequence shown here is derived from an EMBL/GenBank/DDBJ whole genome shotgun (WGS) entry which is preliminary data.</text>
</comment>
<dbReference type="EC" id="3.1.3.73" evidence="1"/>
<sequence>MEIHLIRHTAPQIAKGICYGQSDIELADTFEEEVHLIKKKLPRLNPDFAVFSSPLKRCKKLAITLFHSLITLDGRLMELNFGEWELKAWNNIPKEEINPWMKDFVNTPCPNGEAYQELYQRCIDFLTELKSSDVQQAVIITHAGPIRAINAYLNNIDLKDSFDLKVNYGSIIQFNY</sequence>
<dbReference type="RefSeq" id="WP_192011713.1">
    <property type="nucleotide sequence ID" value="NZ_JACYTQ010000008.1"/>
</dbReference>
<accession>A0ABR9APX7</accession>
<dbReference type="InterPro" id="IPR013078">
    <property type="entry name" value="His_Pase_superF_clade-1"/>
</dbReference>
<evidence type="ECO:0000313" key="2">
    <source>
        <dbReference type="EMBL" id="MBD8490845.1"/>
    </source>
</evidence>
<organism evidence="2 3">
    <name type="scientific">Echinicola arenosa</name>
    <dbReference type="NCBI Taxonomy" id="2774144"/>
    <lineage>
        <taxon>Bacteria</taxon>
        <taxon>Pseudomonadati</taxon>
        <taxon>Bacteroidota</taxon>
        <taxon>Cytophagia</taxon>
        <taxon>Cytophagales</taxon>
        <taxon>Cyclobacteriaceae</taxon>
        <taxon>Echinicola</taxon>
    </lineage>
</organism>
<dbReference type="NCBIfam" id="TIGR03162">
    <property type="entry name" value="ribazole_cobC"/>
    <property type="match status" value="1"/>
</dbReference>
<dbReference type="SUPFAM" id="SSF53254">
    <property type="entry name" value="Phosphoglycerate mutase-like"/>
    <property type="match status" value="1"/>
</dbReference>
<proteinExistence type="predicted"/>
<protein>
    <recommendedName>
        <fullName evidence="1">Alpha-ribazole phosphatase</fullName>
        <ecNumber evidence="1">3.1.3.73</ecNumber>
    </recommendedName>
</protein>
<dbReference type="InterPro" id="IPR017578">
    <property type="entry name" value="Ribazole_CobC"/>
</dbReference>
<keyword evidence="3" id="KW-1185">Reference proteome</keyword>
<dbReference type="CDD" id="cd07067">
    <property type="entry name" value="HP_PGM_like"/>
    <property type="match status" value="1"/>
</dbReference>